<keyword evidence="1 3" id="KW-0129">CBS domain</keyword>
<proteinExistence type="predicted"/>
<organism evidence="5 6">
    <name type="scientific">Methanoculleus receptaculi</name>
    <dbReference type="NCBI Taxonomy" id="394967"/>
    <lineage>
        <taxon>Archaea</taxon>
        <taxon>Methanobacteriati</taxon>
        <taxon>Methanobacteriota</taxon>
        <taxon>Stenosarchaea group</taxon>
        <taxon>Methanomicrobia</taxon>
        <taxon>Methanomicrobiales</taxon>
        <taxon>Methanomicrobiaceae</taxon>
        <taxon>Methanoculleus</taxon>
    </lineage>
</organism>
<dbReference type="PANTHER" id="PTHR43080">
    <property type="entry name" value="CBS DOMAIN-CONTAINING PROTEIN CBSX3, MITOCHONDRIAL"/>
    <property type="match status" value="1"/>
</dbReference>
<keyword evidence="2" id="KW-0486">Methionine biosynthesis</keyword>
<protein>
    <submittedName>
        <fullName evidence="5">CBS domain-containing protein</fullName>
    </submittedName>
</protein>
<sequence>MRVAADLMVEIPALRYDDHVTKARSILRDDVFREVYIVDERDRLLGYIDISDVLRVVDTKSNITVDGFVREAAQVTPDTPLTEVSNAILNTRTNSAAVVDEDATYLGGVLFSEIFPVLLSHRVNNGRVKDVMSHHPITCSPDDPVNRVYSLIVASGFNSFPVMQKDRVIGIISRRDLLRAGKVRTSLKNQADTIVERVMTTPVITVTPDDSLAAAGRLMVEHDVSMLPVVDEKKRLVGVIDRHDILGYTRAK</sequence>
<keyword evidence="2" id="KW-0028">Amino-acid biosynthesis</keyword>
<dbReference type="KEGG" id="mrc:R6Y96_08645"/>
<dbReference type="SMART" id="SM00116">
    <property type="entry name" value="CBS"/>
    <property type="match status" value="4"/>
</dbReference>
<dbReference type="SUPFAM" id="SSF54631">
    <property type="entry name" value="CBS-domain pair"/>
    <property type="match status" value="2"/>
</dbReference>
<evidence type="ECO:0000256" key="1">
    <source>
        <dbReference type="ARBA" id="ARBA00023122"/>
    </source>
</evidence>
<dbReference type="Pfam" id="PF00571">
    <property type="entry name" value="CBS"/>
    <property type="match status" value="3"/>
</dbReference>
<dbReference type="EMBL" id="CP137642">
    <property type="protein sequence ID" value="WOX57358.1"/>
    <property type="molecule type" value="Genomic_DNA"/>
</dbReference>
<feature type="domain" description="CBS" evidence="4">
    <location>
        <begin position="132"/>
        <end position="193"/>
    </location>
</feature>
<dbReference type="PANTHER" id="PTHR43080:SF2">
    <property type="entry name" value="CBS DOMAIN-CONTAINING PROTEIN"/>
    <property type="match status" value="1"/>
</dbReference>
<reference evidence="5 6" key="1">
    <citation type="submission" date="2023-10" db="EMBL/GenBank/DDBJ databases">
        <title>The complete genome sequence of Methanoculleus receptaculi DSM 18860.</title>
        <authorList>
            <person name="Lai S.-J."/>
            <person name="You Y.-T."/>
            <person name="Chen S.-C."/>
        </authorList>
    </citation>
    <scope>NUCLEOTIDE SEQUENCE [LARGE SCALE GENOMIC DNA]</scope>
    <source>
        <strain evidence="5 6">DSM 18860</strain>
    </source>
</reference>
<evidence type="ECO:0000313" key="6">
    <source>
        <dbReference type="Proteomes" id="UP001305652"/>
    </source>
</evidence>
<feature type="domain" description="CBS" evidence="4">
    <location>
        <begin position="199"/>
        <end position="252"/>
    </location>
</feature>
<keyword evidence="6" id="KW-1185">Reference proteome</keyword>
<dbReference type="RefSeq" id="WP_318620919.1">
    <property type="nucleotide sequence ID" value="NZ_CP137642.1"/>
</dbReference>
<feature type="domain" description="CBS" evidence="4">
    <location>
        <begin position="7"/>
        <end position="65"/>
    </location>
</feature>
<dbReference type="AlphaFoldDB" id="A0AAX4FTY1"/>
<dbReference type="InterPro" id="IPR051257">
    <property type="entry name" value="Diverse_CBS-Domain"/>
</dbReference>
<dbReference type="InterPro" id="IPR046342">
    <property type="entry name" value="CBS_dom_sf"/>
</dbReference>
<evidence type="ECO:0000313" key="5">
    <source>
        <dbReference type="EMBL" id="WOX57358.1"/>
    </source>
</evidence>
<dbReference type="Proteomes" id="UP001305652">
    <property type="component" value="Chromosome"/>
</dbReference>
<name>A0AAX4FTY1_9EURY</name>
<dbReference type="Gene3D" id="3.10.580.10">
    <property type="entry name" value="CBS-domain"/>
    <property type="match status" value="3"/>
</dbReference>
<dbReference type="InterPro" id="IPR000644">
    <property type="entry name" value="CBS_dom"/>
</dbReference>
<evidence type="ECO:0000259" key="4">
    <source>
        <dbReference type="PROSITE" id="PS51371"/>
    </source>
</evidence>
<evidence type="ECO:0000256" key="2">
    <source>
        <dbReference type="ARBA" id="ARBA00023167"/>
    </source>
</evidence>
<gene>
    <name evidence="5" type="ORF">R6Y96_08645</name>
</gene>
<dbReference type="GeneID" id="85733220"/>
<evidence type="ECO:0000256" key="3">
    <source>
        <dbReference type="PROSITE-ProRule" id="PRU00703"/>
    </source>
</evidence>
<dbReference type="GO" id="GO:0009086">
    <property type="term" value="P:methionine biosynthetic process"/>
    <property type="evidence" value="ECO:0007669"/>
    <property type="project" value="UniProtKB-KW"/>
</dbReference>
<dbReference type="PROSITE" id="PS51371">
    <property type="entry name" value="CBS"/>
    <property type="match status" value="3"/>
</dbReference>
<accession>A0AAX4FTY1</accession>